<organism evidence="1 2">
    <name type="scientific">Anaerofustis stercorihominis DSM 17244</name>
    <dbReference type="NCBI Taxonomy" id="445971"/>
    <lineage>
        <taxon>Bacteria</taxon>
        <taxon>Bacillati</taxon>
        <taxon>Bacillota</taxon>
        <taxon>Clostridia</taxon>
        <taxon>Eubacteriales</taxon>
        <taxon>Eubacteriaceae</taxon>
        <taxon>Anaerofustis</taxon>
    </lineage>
</organism>
<sequence>MLIIYTLYKLTAIFTLKLLNNKKEMMLHLFFVSTILKSRI</sequence>
<keyword evidence="2" id="KW-1185">Reference proteome</keyword>
<dbReference type="Proteomes" id="UP000005178">
    <property type="component" value="Unassembled WGS sequence"/>
</dbReference>
<gene>
    <name evidence="1" type="ORF">ANASTE_01437</name>
</gene>
<evidence type="ECO:0000313" key="1">
    <source>
        <dbReference type="EMBL" id="EDS71735.1"/>
    </source>
</evidence>
<protein>
    <submittedName>
        <fullName evidence="1">Uncharacterized protein</fullName>
    </submittedName>
</protein>
<dbReference type="AlphaFoldDB" id="B1CBT8"/>
<dbReference type="HOGENOM" id="CLU_3284006_0_0_9"/>
<dbReference type="EMBL" id="ABIL02000006">
    <property type="protein sequence ID" value="EDS71735.1"/>
    <property type="molecule type" value="Genomic_DNA"/>
</dbReference>
<name>B1CBT8_9FIRM</name>
<reference evidence="1" key="2">
    <citation type="submission" date="2013-08" db="EMBL/GenBank/DDBJ databases">
        <title>Draft genome sequence of Anaerofustis stercorihominis (DSM 17244).</title>
        <authorList>
            <person name="Sudarsanam P."/>
            <person name="Ley R."/>
            <person name="Guruge J."/>
            <person name="Turnbaugh P.J."/>
            <person name="Mahowald M."/>
            <person name="Liep D."/>
            <person name="Gordon J."/>
        </authorList>
    </citation>
    <scope>NUCLEOTIDE SEQUENCE</scope>
    <source>
        <strain evidence="1">DSM 17244</strain>
    </source>
</reference>
<accession>B1CBT8</accession>
<proteinExistence type="predicted"/>
<reference evidence="1" key="1">
    <citation type="submission" date="2008-01" db="EMBL/GenBank/DDBJ databases">
        <authorList>
            <person name="Fulton L."/>
            <person name="Clifton S."/>
            <person name="Fulton B."/>
            <person name="Xu J."/>
            <person name="Minx P."/>
            <person name="Pepin K.H."/>
            <person name="Johnson M."/>
            <person name="Thiruvilangam P."/>
            <person name="Bhonagiri V."/>
            <person name="Nash W.E."/>
            <person name="Mardis E.R."/>
            <person name="Wilson R.K."/>
        </authorList>
    </citation>
    <scope>NUCLEOTIDE SEQUENCE [LARGE SCALE GENOMIC DNA]</scope>
    <source>
        <strain evidence="1">DSM 17244</strain>
    </source>
</reference>
<evidence type="ECO:0000313" key="2">
    <source>
        <dbReference type="Proteomes" id="UP000005178"/>
    </source>
</evidence>
<comment type="caution">
    <text evidence="1">The sequence shown here is derived from an EMBL/GenBank/DDBJ whole genome shotgun (WGS) entry which is preliminary data.</text>
</comment>